<dbReference type="InterPro" id="IPR011250">
    <property type="entry name" value="OMP/PagP_B-barrel"/>
</dbReference>
<proteinExistence type="predicted"/>
<evidence type="ECO:0000259" key="2">
    <source>
        <dbReference type="Pfam" id="PF13505"/>
    </source>
</evidence>
<evidence type="ECO:0000313" key="4">
    <source>
        <dbReference type="Proteomes" id="UP001596106"/>
    </source>
</evidence>
<comment type="caution">
    <text evidence="3">The sequence shown here is derived from an EMBL/GenBank/DDBJ whole genome shotgun (WGS) entry which is preliminary data.</text>
</comment>
<keyword evidence="4" id="KW-1185">Reference proteome</keyword>
<dbReference type="Gene3D" id="2.40.160.20">
    <property type="match status" value="1"/>
</dbReference>
<dbReference type="RefSeq" id="WP_379842515.1">
    <property type="nucleotide sequence ID" value="NZ_JBHSMA010000001.1"/>
</dbReference>
<accession>A0ABW0I6X2</accession>
<evidence type="ECO:0000313" key="3">
    <source>
        <dbReference type="EMBL" id="MFC5409018.1"/>
    </source>
</evidence>
<evidence type="ECO:0000256" key="1">
    <source>
        <dbReference type="ARBA" id="ARBA00022729"/>
    </source>
</evidence>
<keyword evidence="1" id="KW-0732">Signal</keyword>
<dbReference type="SUPFAM" id="SSF56925">
    <property type="entry name" value="OMPA-like"/>
    <property type="match status" value="1"/>
</dbReference>
<organism evidence="3 4">
    <name type="scientific">Larkinella bovis</name>
    <dbReference type="NCBI Taxonomy" id="683041"/>
    <lineage>
        <taxon>Bacteria</taxon>
        <taxon>Pseudomonadati</taxon>
        <taxon>Bacteroidota</taxon>
        <taxon>Cytophagia</taxon>
        <taxon>Cytophagales</taxon>
        <taxon>Spirosomataceae</taxon>
        <taxon>Larkinella</taxon>
    </lineage>
</organism>
<dbReference type="InterPro" id="IPR027385">
    <property type="entry name" value="Beta-barrel_OMP"/>
</dbReference>
<dbReference type="EMBL" id="JBHSMA010000001">
    <property type="protein sequence ID" value="MFC5409018.1"/>
    <property type="molecule type" value="Genomic_DNA"/>
</dbReference>
<dbReference type="Pfam" id="PF13505">
    <property type="entry name" value="OMP_b-brl"/>
    <property type="match status" value="1"/>
</dbReference>
<dbReference type="Proteomes" id="UP001596106">
    <property type="component" value="Unassembled WGS sequence"/>
</dbReference>
<sequence>MRPLSISWIFLLAGFLVSTVTFAQTIRQRSTTEGFSLGLQGHMLGWSSDYFQFLDESSGNGVGFGGRIGYGLNQRFELFGQYDRTKMNIKNIDAESFTFTNVTGGVRFNFSATTHALRPYAEVGYVLRTGKLDQVINNNVYDNIMFRGGAGHLGAGLNYFLSLPVALTLNGSFQVGGKSKIDLNGESTPDKADVTTFRISAGVVVYLSEIF</sequence>
<reference evidence="4" key="1">
    <citation type="journal article" date="2019" name="Int. J. Syst. Evol. Microbiol.">
        <title>The Global Catalogue of Microorganisms (GCM) 10K type strain sequencing project: providing services to taxonomists for standard genome sequencing and annotation.</title>
        <authorList>
            <consortium name="The Broad Institute Genomics Platform"/>
            <consortium name="The Broad Institute Genome Sequencing Center for Infectious Disease"/>
            <person name="Wu L."/>
            <person name="Ma J."/>
        </authorList>
    </citation>
    <scope>NUCLEOTIDE SEQUENCE [LARGE SCALE GENOMIC DNA]</scope>
    <source>
        <strain evidence="4">CCUG 55250</strain>
    </source>
</reference>
<protein>
    <submittedName>
        <fullName evidence="3">Outer membrane beta-barrel protein</fullName>
    </submittedName>
</protein>
<name>A0ABW0I6X2_9BACT</name>
<feature type="domain" description="Outer membrane protein beta-barrel" evidence="2">
    <location>
        <begin position="15"/>
        <end position="202"/>
    </location>
</feature>
<gene>
    <name evidence="3" type="ORF">ACFPMF_06865</name>
</gene>